<dbReference type="SUPFAM" id="SSF103511">
    <property type="entry name" value="Chlorophyll a-b binding protein"/>
    <property type="match status" value="1"/>
</dbReference>
<reference evidence="1" key="1">
    <citation type="submission" date="2021-03" db="EMBL/GenBank/DDBJ databases">
        <authorList>
            <consortium name="Genoscope - CEA"/>
            <person name="William W."/>
        </authorList>
    </citation>
    <scope>NUCLEOTIDE SEQUENCE</scope>
    <source>
        <strain evidence="1">Doubled-haploid Pahang</strain>
    </source>
</reference>
<dbReference type="AlphaFoldDB" id="A0A804L2H4"/>
<evidence type="ECO:0000313" key="1">
    <source>
        <dbReference type="EMBL" id="CAG1855153.1"/>
    </source>
</evidence>
<organism evidence="2 3">
    <name type="scientific">Musa acuminata subsp. malaccensis</name>
    <name type="common">Wild banana</name>
    <name type="synonym">Musa malaccensis</name>
    <dbReference type="NCBI Taxonomy" id="214687"/>
    <lineage>
        <taxon>Eukaryota</taxon>
        <taxon>Viridiplantae</taxon>
        <taxon>Streptophyta</taxon>
        <taxon>Embryophyta</taxon>
        <taxon>Tracheophyta</taxon>
        <taxon>Spermatophyta</taxon>
        <taxon>Magnoliopsida</taxon>
        <taxon>Liliopsida</taxon>
        <taxon>Zingiberales</taxon>
        <taxon>Musaceae</taxon>
        <taxon>Musa</taxon>
    </lineage>
</organism>
<dbReference type="Gramene" id="Ma10_t31440.1">
    <property type="protein sequence ID" value="Ma10_p31440.1"/>
    <property type="gene ID" value="Ma10_g31440"/>
</dbReference>
<keyword evidence="3" id="KW-1185">Reference proteome</keyword>
<sequence>MLAIPEYSGQGLVTGVGPSHNLLDHLADPVHNNILTSLYFH</sequence>
<dbReference type="Gene3D" id="1.10.3460.10">
    <property type="entry name" value="Chlorophyll a/b binding protein domain"/>
    <property type="match status" value="1"/>
</dbReference>
<evidence type="ECO:0000313" key="3">
    <source>
        <dbReference type="Proteomes" id="UP000012960"/>
    </source>
</evidence>
<dbReference type="EnsemblPlants" id="Ma10_t31440.1">
    <property type="protein sequence ID" value="Ma10_p31440.1"/>
    <property type="gene ID" value="Ma10_g31440"/>
</dbReference>
<dbReference type="Proteomes" id="UP000012960">
    <property type="component" value="Unplaced"/>
</dbReference>
<protein>
    <submittedName>
        <fullName evidence="1">(wild Malaysian banana) hypothetical protein</fullName>
    </submittedName>
</protein>
<dbReference type="InParanoid" id="A0A804L2H4"/>
<proteinExistence type="predicted"/>
<dbReference type="EMBL" id="HG996476">
    <property type="protein sequence ID" value="CAG1855153.1"/>
    <property type="molecule type" value="Genomic_DNA"/>
</dbReference>
<name>A0A804L2H4_MUSAM</name>
<reference evidence="2" key="2">
    <citation type="submission" date="2021-05" db="UniProtKB">
        <authorList>
            <consortium name="EnsemblPlants"/>
        </authorList>
    </citation>
    <scope>IDENTIFICATION</scope>
    <source>
        <strain evidence="2">subsp. malaccensis</strain>
    </source>
</reference>
<gene>
    <name evidence="1" type="ORF">GSMUA_333790.1</name>
</gene>
<accession>A0A804L2H4</accession>
<evidence type="ECO:0000313" key="2">
    <source>
        <dbReference type="EnsemblPlants" id="Ma10_p31440.1"/>
    </source>
</evidence>